<dbReference type="PRINTS" id="PR00080">
    <property type="entry name" value="SDRFAMILY"/>
</dbReference>
<evidence type="ECO:0000313" key="5">
    <source>
        <dbReference type="Proteomes" id="UP000295832"/>
    </source>
</evidence>
<evidence type="ECO:0000313" key="4">
    <source>
        <dbReference type="EMBL" id="TDX59299.1"/>
    </source>
</evidence>
<dbReference type="Gene3D" id="3.40.50.720">
    <property type="entry name" value="NAD(P)-binding Rossmann-like Domain"/>
    <property type="match status" value="1"/>
</dbReference>
<dbReference type="Proteomes" id="UP000295832">
    <property type="component" value="Unassembled WGS sequence"/>
</dbReference>
<organism evidence="4 5">
    <name type="scientific">Orenia marismortui</name>
    <dbReference type="NCBI Taxonomy" id="46469"/>
    <lineage>
        <taxon>Bacteria</taxon>
        <taxon>Bacillati</taxon>
        <taxon>Bacillota</taxon>
        <taxon>Clostridia</taxon>
        <taxon>Halanaerobiales</taxon>
        <taxon>Halobacteroidaceae</taxon>
        <taxon>Orenia</taxon>
    </lineage>
</organism>
<evidence type="ECO:0000256" key="3">
    <source>
        <dbReference type="RuleBase" id="RU000363"/>
    </source>
</evidence>
<dbReference type="SUPFAM" id="SSF51735">
    <property type="entry name" value="NAD(P)-binding Rossmann-fold domains"/>
    <property type="match status" value="1"/>
</dbReference>
<dbReference type="Pfam" id="PF00106">
    <property type="entry name" value="adh_short"/>
    <property type="match status" value="1"/>
</dbReference>
<gene>
    <name evidence="4" type="ORF">C7959_101186</name>
</gene>
<accession>A0A4V3H041</accession>
<dbReference type="PANTHER" id="PTHR44196:SF1">
    <property type="entry name" value="DEHYDROGENASE_REDUCTASE SDR FAMILY MEMBER 7B"/>
    <property type="match status" value="1"/>
</dbReference>
<sequence length="231" mass="25360">MLKDKVIVITGAGSGLGRAMSVLFAQKGAKLILVGRGLDKLERTAEMVRDIEGYADIFAADITVYEEVKRLFKFVKAEYYRVDILINNAGVGSFGKLEDLSLEEIDKMIDTNLKGTIFCTQKALSLMKLEDQGQIVNIISTAGKRGKAEESVYSASKFGVSGLTKSLQQELKESKIKITGVYVGGMETPFWEGVRDDISAFMSSDNVAEAILELVDKPKNMNVSEVVIDRN</sequence>
<dbReference type="PRINTS" id="PR00081">
    <property type="entry name" value="GDHRDH"/>
</dbReference>
<comment type="similarity">
    <text evidence="1 3">Belongs to the short-chain dehydrogenases/reductases (SDR) family.</text>
</comment>
<proteinExistence type="inferred from homology"/>
<keyword evidence="5" id="KW-1185">Reference proteome</keyword>
<dbReference type="PROSITE" id="PS00061">
    <property type="entry name" value="ADH_SHORT"/>
    <property type="match status" value="1"/>
</dbReference>
<dbReference type="STRING" id="926561.GCA_000379025_00860"/>
<comment type="caution">
    <text evidence="4">The sequence shown here is derived from an EMBL/GenBank/DDBJ whole genome shotgun (WGS) entry which is preliminary data.</text>
</comment>
<dbReference type="GO" id="GO:0016491">
    <property type="term" value="F:oxidoreductase activity"/>
    <property type="evidence" value="ECO:0007669"/>
    <property type="project" value="UniProtKB-KW"/>
</dbReference>
<name>A0A4V3H041_9FIRM</name>
<keyword evidence="2" id="KW-0560">Oxidoreductase</keyword>
<reference evidence="4 5" key="1">
    <citation type="submission" date="2019-03" db="EMBL/GenBank/DDBJ databases">
        <title>Subsurface microbial communities from deep shales in Ohio and West Virginia, USA.</title>
        <authorList>
            <person name="Wrighton K."/>
        </authorList>
    </citation>
    <scope>NUCLEOTIDE SEQUENCE [LARGE SCALE GENOMIC DNA]</scope>
    <source>
        <strain evidence="4 5">MSL 6dP</strain>
    </source>
</reference>
<protein>
    <submittedName>
        <fullName evidence="4">Short-subunit dehydrogenase</fullName>
    </submittedName>
</protein>
<evidence type="ECO:0000256" key="2">
    <source>
        <dbReference type="ARBA" id="ARBA00023002"/>
    </source>
</evidence>
<dbReference type="InterPro" id="IPR036291">
    <property type="entry name" value="NAD(P)-bd_dom_sf"/>
</dbReference>
<dbReference type="EMBL" id="SOEG01000001">
    <property type="protein sequence ID" value="TDX59299.1"/>
    <property type="molecule type" value="Genomic_DNA"/>
</dbReference>
<dbReference type="PANTHER" id="PTHR44196">
    <property type="entry name" value="DEHYDROGENASE/REDUCTASE SDR FAMILY MEMBER 7B"/>
    <property type="match status" value="1"/>
</dbReference>
<dbReference type="GO" id="GO:0016020">
    <property type="term" value="C:membrane"/>
    <property type="evidence" value="ECO:0007669"/>
    <property type="project" value="TreeGrafter"/>
</dbReference>
<dbReference type="InterPro" id="IPR002347">
    <property type="entry name" value="SDR_fam"/>
</dbReference>
<dbReference type="AlphaFoldDB" id="A0A4V3H041"/>
<dbReference type="InterPro" id="IPR020904">
    <property type="entry name" value="Sc_DH/Rdtase_CS"/>
</dbReference>
<dbReference type="CDD" id="cd05233">
    <property type="entry name" value="SDR_c"/>
    <property type="match status" value="1"/>
</dbReference>
<evidence type="ECO:0000256" key="1">
    <source>
        <dbReference type="ARBA" id="ARBA00006484"/>
    </source>
</evidence>
<dbReference type="RefSeq" id="WP_134114340.1">
    <property type="nucleotide sequence ID" value="NZ_SOEG01000001.1"/>
</dbReference>